<dbReference type="SUPFAM" id="SSF75005">
    <property type="entry name" value="Arabinanase/levansucrase/invertase"/>
    <property type="match status" value="1"/>
</dbReference>
<evidence type="ECO:0000256" key="3">
    <source>
        <dbReference type="ARBA" id="ARBA00023295"/>
    </source>
</evidence>
<gene>
    <name evidence="8" type="ORF">SPOG_00493</name>
</gene>
<dbReference type="Gene3D" id="2.60.120.560">
    <property type="entry name" value="Exo-inulinase, domain 1"/>
    <property type="match status" value="1"/>
</dbReference>
<evidence type="ECO:0000256" key="5">
    <source>
        <dbReference type="RuleBase" id="RU362110"/>
    </source>
</evidence>
<evidence type="ECO:0000259" key="7">
    <source>
        <dbReference type="Pfam" id="PF08244"/>
    </source>
</evidence>
<dbReference type="GO" id="GO:0005987">
    <property type="term" value="P:sucrose catabolic process"/>
    <property type="evidence" value="ECO:0007669"/>
    <property type="project" value="TreeGrafter"/>
</dbReference>
<dbReference type="EMBL" id="KE546990">
    <property type="protein sequence ID" value="EPY52073.1"/>
    <property type="molecule type" value="Genomic_DNA"/>
</dbReference>
<feature type="domain" description="Glycosyl hydrolase family 32 N-terminal" evidence="6">
    <location>
        <begin position="8"/>
        <end position="316"/>
    </location>
</feature>
<keyword evidence="2 5" id="KW-0378">Hydrolase</keyword>
<dbReference type="RefSeq" id="XP_013023456.1">
    <property type="nucleotide sequence ID" value="XM_013168002.1"/>
</dbReference>
<dbReference type="InterPro" id="IPR001362">
    <property type="entry name" value="Glyco_hydro_32"/>
</dbReference>
<evidence type="ECO:0000313" key="8">
    <source>
        <dbReference type="EMBL" id="EPY52073.1"/>
    </source>
</evidence>
<dbReference type="OrthoDB" id="202537at2759"/>
<dbReference type="OMA" id="KFRIAIF"/>
<dbReference type="InterPro" id="IPR013189">
    <property type="entry name" value="Glyco_hydro_32_C"/>
</dbReference>
<feature type="domain" description="Glycosyl hydrolase family 32 C-terminal" evidence="7">
    <location>
        <begin position="392"/>
        <end position="471"/>
    </location>
</feature>
<dbReference type="InterPro" id="IPR013320">
    <property type="entry name" value="ConA-like_dom_sf"/>
</dbReference>
<dbReference type="Proteomes" id="UP000015464">
    <property type="component" value="Unassembled WGS sequence"/>
</dbReference>
<keyword evidence="9" id="KW-1185">Reference proteome</keyword>
<dbReference type="Gene3D" id="2.115.10.20">
    <property type="entry name" value="Glycosyl hydrolase domain, family 43"/>
    <property type="match status" value="1"/>
</dbReference>
<evidence type="ECO:0000256" key="4">
    <source>
        <dbReference type="ARBA" id="ARBA00079644"/>
    </source>
</evidence>
<comment type="similarity">
    <text evidence="1 5">Belongs to the glycosyl hydrolase 32 family.</text>
</comment>
<dbReference type="CDD" id="cd18622">
    <property type="entry name" value="GH32_Inu-like"/>
    <property type="match status" value="1"/>
</dbReference>
<organism evidence="8 9">
    <name type="scientific">Schizosaccharomyces cryophilus (strain OY26 / ATCC MYA-4695 / CBS 11777 / NBRC 106824 / NRRL Y48691)</name>
    <name type="common">Fission yeast</name>
    <dbReference type="NCBI Taxonomy" id="653667"/>
    <lineage>
        <taxon>Eukaryota</taxon>
        <taxon>Fungi</taxon>
        <taxon>Dikarya</taxon>
        <taxon>Ascomycota</taxon>
        <taxon>Taphrinomycotina</taxon>
        <taxon>Schizosaccharomycetes</taxon>
        <taxon>Schizosaccharomycetales</taxon>
        <taxon>Schizosaccharomycetaceae</taxon>
        <taxon>Schizosaccharomyces</taxon>
    </lineage>
</organism>
<dbReference type="GO" id="GO:0004575">
    <property type="term" value="F:sucrose alpha-glucosidase activity"/>
    <property type="evidence" value="ECO:0007669"/>
    <property type="project" value="TreeGrafter"/>
</dbReference>
<keyword evidence="3 5" id="KW-0326">Glycosidase</keyword>
<name>S9VWP0_SCHCR</name>
<dbReference type="SUPFAM" id="SSF49899">
    <property type="entry name" value="Concanavalin A-like lectins/glucanases"/>
    <property type="match status" value="1"/>
</dbReference>
<evidence type="ECO:0000256" key="2">
    <source>
        <dbReference type="ARBA" id="ARBA00022801"/>
    </source>
</evidence>
<dbReference type="eggNOG" id="KOG0228">
    <property type="taxonomic scope" value="Eukaryota"/>
</dbReference>
<dbReference type="FunFam" id="2.115.10.20:FF:000002">
    <property type="entry name" value="Invertase 2"/>
    <property type="match status" value="1"/>
</dbReference>
<dbReference type="PANTHER" id="PTHR42800">
    <property type="entry name" value="EXOINULINASE INUD (AFU_ORTHOLOGUE AFUA_5G00480)"/>
    <property type="match status" value="1"/>
</dbReference>
<reference evidence="8 9" key="1">
    <citation type="journal article" date="2011" name="Science">
        <title>Comparative functional genomics of the fission yeasts.</title>
        <authorList>
            <person name="Rhind N."/>
            <person name="Chen Z."/>
            <person name="Yassour M."/>
            <person name="Thompson D.A."/>
            <person name="Haas B.J."/>
            <person name="Habib N."/>
            <person name="Wapinski I."/>
            <person name="Roy S."/>
            <person name="Lin M.F."/>
            <person name="Heiman D.I."/>
            <person name="Young S.K."/>
            <person name="Furuya K."/>
            <person name="Guo Y."/>
            <person name="Pidoux A."/>
            <person name="Chen H.M."/>
            <person name="Robbertse B."/>
            <person name="Goldberg J.M."/>
            <person name="Aoki K."/>
            <person name="Bayne E.H."/>
            <person name="Berlin A.M."/>
            <person name="Desjardins C.A."/>
            <person name="Dobbs E."/>
            <person name="Dukaj L."/>
            <person name="Fan L."/>
            <person name="FitzGerald M.G."/>
            <person name="French C."/>
            <person name="Gujja S."/>
            <person name="Hansen K."/>
            <person name="Keifenheim D."/>
            <person name="Levin J.Z."/>
            <person name="Mosher R.A."/>
            <person name="Mueller C.A."/>
            <person name="Pfiffner J."/>
            <person name="Priest M."/>
            <person name="Russ C."/>
            <person name="Smialowska A."/>
            <person name="Swoboda P."/>
            <person name="Sykes S.M."/>
            <person name="Vaughn M."/>
            <person name="Vengrova S."/>
            <person name="Yoder R."/>
            <person name="Zeng Q."/>
            <person name="Allshire R."/>
            <person name="Baulcombe D."/>
            <person name="Birren B.W."/>
            <person name="Brown W."/>
            <person name="Ekwall K."/>
            <person name="Kellis M."/>
            <person name="Leatherwood J."/>
            <person name="Levin H."/>
            <person name="Margalit H."/>
            <person name="Martienssen R."/>
            <person name="Nieduszynski C.A."/>
            <person name="Spatafora J.W."/>
            <person name="Friedman N."/>
            <person name="Dalgaard J.Z."/>
            <person name="Baumann P."/>
            <person name="Niki H."/>
            <person name="Regev A."/>
            <person name="Nusbaum C."/>
        </authorList>
    </citation>
    <scope>NUCLEOTIDE SEQUENCE [LARGE SCALE GENOMIC DNA]</scope>
    <source>
        <strain evidence="9">OY26 / ATCC MYA-4695 / CBS 11777 / NBRC 106824 / NRRL Y48691</strain>
    </source>
</reference>
<dbReference type="STRING" id="653667.S9VWP0"/>
<accession>S9VWP0</accession>
<dbReference type="PROSITE" id="PS00609">
    <property type="entry name" value="GLYCOSYL_HYDROL_F32"/>
    <property type="match status" value="1"/>
</dbReference>
<dbReference type="GeneID" id="25034825"/>
<evidence type="ECO:0000259" key="6">
    <source>
        <dbReference type="Pfam" id="PF00251"/>
    </source>
</evidence>
<dbReference type="HOGENOM" id="CLU_001528_3_3_1"/>
<dbReference type="Pfam" id="PF00251">
    <property type="entry name" value="Glyco_hydro_32N"/>
    <property type="match status" value="1"/>
</dbReference>
<evidence type="ECO:0000256" key="1">
    <source>
        <dbReference type="ARBA" id="ARBA00009902"/>
    </source>
</evidence>
<dbReference type="Pfam" id="PF08244">
    <property type="entry name" value="Glyco_hydro_32C"/>
    <property type="match status" value="1"/>
</dbReference>
<proteinExistence type="inferred from homology"/>
<evidence type="ECO:0000313" key="9">
    <source>
        <dbReference type="Proteomes" id="UP000015464"/>
    </source>
</evidence>
<dbReference type="InterPro" id="IPR023296">
    <property type="entry name" value="Glyco_hydro_beta-prop_sf"/>
</dbReference>
<dbReference type="AlphaFoldDB" id="S9VWP0"/>
<protein>
    <recommendedName>
        <fullName evidence="4">Beta-fructofuranosidase</fullName>
    </recommendedName>
</protein>
<dbReference type="InterPro" id="IPR013148">
    <property type="entry name" value="Glyco_hydro_32_N"/>
</dbReference>
<dbReference type="InterPro" id="IPR018053">
    <property type="entry name" value="Glyco_hydro_32_AS"/>
</dbReference>
<sequence length="516" mass="58530">MSARPCLHFTPPEGFMNDPNGLVQSNGLWHLFYQWNPTGMEAGNQHWGHAISRNLYNWNYLPVALLPNEDGGLMFSGSAVVDKSNTTGFFKDSQGRIPTNTDGRIVLIYSTHYDDRETQNIAYSPDGGITFIKYENNPVIDLNESQFRDPKVFWHEETNHWVMVVALAQKFRIAIFRSPNLKNWEKVSEFGPAGFTGYQYECPDLFRLPIENTEDHRWVMVVSINPGSPMSGGSVTQYFIGDFDGITFTPIDNMARIFDYGNDCYAGQTYSNVLNGKVISMSWASNWNYTNDAPAKKYRGMLTCPRELSLRSMPLNPETQELVLVQRPCNIETLKHPLSEPAPLALQTVSEFPPTFVCGTRFYLCATMPASASESEKLEFLRLRWSATSDVLDSKQYIEIGYRFSDGAVYIDRGSCEASWKNPLYPERCISSLPPIVLEDKLLVDLGILMDHSIVEVYGNHGGKVFTNAYCFSEGSEDSPLKYYHLELPKAAKLVKANMLPLFTRVAKYCRKWKLV</sequence>
<dbReference type="GO" id="GO:0000324">
    <property type="term" value="C:fungal-type vacuole"/>
    <property type="evidence" value="ECO:0007669"/>
    <property type="project" value="TreeGrafter"/>
</dbReference>
<dbReference type="PANTHER" id="PTHR42800:SF2">
    <property type="entry name" value="INVERTASE-RELATED"/>
    <property type="match status" value="1"/>
</dbReference>
<dbReference type="SMART" id="SM00640">
    <property type="entry name" value="Glyco_32"/>
    <property type="match status" value="1"/>
</dbReference>